<evidence type="ECO:0000259" key="2">
    <source>
        <dbReference type="Pfam" id="PF19189"/>
    </source>
</evidence>
<dbReference type="RefSeq" id="XP_064665866.1">
    <property type="nucleotide sequence ID" value="XM_064816143.1"/>
</dbReference>
<dbReference type="PANTHER" id="PTHR39468:SF1">
    <property type="entry name" value="MTF2-LIKE C-TERMINAL DOMAIN-CONTAINING PROTEIN"/>
    <property type="match status" value="1"/>
</dbReference>
<name>A0AAN6T8L1_9PEZI</name>
<reference evidence="3" key="1">
    <citation type="journal article" date="2023" name="Mol. Phylogenet. Evol.">
        <title>Genome-scale phylogeny and comparative genomics of the fungal order Sordariales.</title>
        <authorList>
            <person name="Hensen N."/>
            <person name="Bonometti L."/>
            <person name="Westerberg I."/>
            <person name="Brannstrom I.O."/>
            <person name="Guillou S."/>
            <person name="Cros-Aarteil S."/>
            <person name="Calhoun S."/>
            <person name="Haridas S."/>
            <person name="Kuo A."/>
            <person name="Mondo S."/>
            <person name="Pangilinan J."/>
            <person name="Riley R."/>
            <person name="LaButti K."/>
            <person name="Andreopoulos B."/>
            <person name="Lipzen A."/>
            <person name="Chen C."/>
            <person name="Yan M."/>
            <person name="Daum C."/>
            <person name="Ng V."/>
            <person name="Clum A."/>
            <person name="Steindorff A."/>
            <person name="Ohm R.A."/>
            <person name="Martin F."/>
            <person name="Silar P."/>
            <person name="Natvig D.O."/>
            <person name="Lalanne C."/>
            <person name="Gautier V."/>
            <person name="Ament-Velasquez S.L."/>
            <person name="Kruys A."/>
            <person name="Hutchinson M.I."/>
            <person name="Powell A.J."/>
            <person name="Barry K."/>
            <person name="Miller A.N."/>
            <person name="Grigoriev I.V."/>
            <person name="Debuchy R."/>
            <person name="Gladieux P."/>
            <person name="Hiltunen Thoren M."/>
            <person name="Johannesson H."/>
        </authorList>
    </citation>
    <scope>NUCLEOTIDE SEQUENCE</scope>
    <source>
        <strain evidence="3">CBS 508.74</strain>
    </source>
</reference>
<accession>A0AAN6T8L1</accession>
<sequence length="410" mass="46447">MTDAEAGTSRSTITPAEHETFSKIFKEIASKNNSRASTTAATPDNLFEEVSAPPSSTQNPPNFGGFDQFSSLDRFDDFNPQHGGSESSRIRDAVNIIVEDAVTVPTRSGRIQGYHFSHIGNKDLSPERWQKALERFPPSLREAARMALNVIESDRVANQSTPGVAGQNGELAKSPRSVAEFHSSLDSYTEDEVERRAERRRVENRMCEAKTDFELWDVLEDEVFPIAKKIADPSLKRKVRRPKRTNADERDEKHHMRIYGPLYGVFLLRALQLFDTQFARTSPMALNLLPRIKELGPASYVLGVGTPFYNELASILWGRYGDPEAVFNTFEEMRHAGLYCNRRTGDIVDEIENSMAPARSGDKGPFLKEILSFPEYEYAVWPRVRYWKNAVMLHMKRQQRGDHGNAIPYA</sequence>
<reference evidence="3" key="2">
    <citation type="submission" date="2023-05" db="EMBL/GenBank/DDBJ databases">
        <authorList>
            <consortium name="Lawrence Berkeley National Laboratory"/>
            <person name="Steindorff A."/>
            <person name="Hensen N."/>
            <person name="Bonometti L."/>
            <person name="Westerberg I."/>
            <person name="Brannstrom I.O."/>
            <person name="Guillou S."/>
            <person name="Cros-Aarteil S."/>
            <person name="Calhoun S."/>
            <person name="Haridas S."/>
            <person name="Kuo A."/>
            <person name="Mondo S."/>
            <person name="Pangilinan J."/>
            <person name="Riley R."/>
            <person name="Labutti K."/>
            <person name="Andreopoulos B."/>
            <person name="Lipzen A."/>
            <person name="Chen C."/>
            <person name="Yanf M."/>
            <person name="Daum C."/>
            <person name="Ng V."/>
            <person name="Clum A."/>
            <person name="Ohm R."/>
            <person name="Martin F."/>
            <person name="Silar P."/>
            <person name="Natvig D."/>
            <person name="Lalanne C."/>
            <person name="Gautier V."/>
            <person name="Ament-Velasquez S.L."/>
            <person name="Kruys A."/>
            <person name="Hutchinson M.I."/>
            <person name="Powell A.J."/>
            <person name="Barry K."/>
            <person name="Miller A.N."/>
            <person name="Grigoriev I.V."/>
            <person name="Debuchy R."/>
            <person name="Gladieux P."/>
            <person name="Thoren M.H."/>
            <person name="Johannesson H."/>
        </authorList>
    </citation>
    <scope>NUCLEOTIDE SEQUENCE</scope>
    <source>
        <strain evidence="3">CBS 508.74</strain>
    </source>
</reference>
<dbReference type="InterPro" id="IPR043837">
    <property type="entry name" value="Mtf2-like_C"/>
</dbReference>
<comment type="caution">
    <text evidence="3">The sequence shown here is derived from an EMBL/GenBank/DDBJ whole genome shotgun (WGS) entry which is preliminary data.</text>
</comment>
<keyword evidence="4" id="KW-1185">Reference proteome</keyword>
<dbReference type="GeneID" id="89940268"/>
<dbReference type="Proteomes" id="UP001302812">
    <property type="component" value="Unassembled WGS sequence"/>
</dbReference>
<dbReference type="GO" id="GO:0005739">
    <property type="term" value="C:mitochondrion"/>
    <property type="evidence" value="ECO:0007669"/>
    <property type="project" value="InterPro"/>
</dbReference>
<feature type="compositionally biased region" description="Polar residues" evidence="1">
    <location>
        <begin position="31"/>
        <end position="42"/>
    </location>
</feature>
<gene>
    <name evidence="3" type="ORF">N656DRAFT_784321</name>
</gene>
<dbReference type="AlphaFoldDB" id="A0AAN6T8L1"/>
<organism evidence="3 4">
    <name type="scientific">Canariomyces notabilis</name>
    <dbReference type="NCBI Taxonomy" id="2074819"/>
    <lineage>
        <taxon>Eukaryota</taxon>
        <taxon>Fungi</taxon>
        <taxon>Dikarya</taxon>
        <taxon>Ascomycota</taxon>
        <taxon>Pezizomycotina</taxon>
        <taxon>Sordariomycetes</taxon>
        <taxon>Sordariomycetidae</taxon>
        <taxon>Sordariales</taxon>
        <taxon>Chaetomiaceae</taxon>
        <taxon>Canariomyces</taxon>
    </lineage>
</organism>
<proteinExistence type="predicted"/>
<dbReference type="InterPro" id="IPR040009">
    <property type="entry name" value="Mtf2/C5D6.12-like"/>
</dbReference>
<evidence type="ECO:0000313" key="3">
    <source>
        <dbReference type="EMBL" id="KAK4108296.1"/>
    </source>
</evidence>
<evidence type="ECO:0000256" key="1">
    <source>
        <dbReference type="SAM" id="MobiDB-lite"/>
    </source>
</evidence>
<feature type="domain" description="Mtf2-like C-terminal" evidence="2">
    <location>
        <begin position="201"/>
        <end position="357"/>
    </location>
</feature>
<protein>
    <recommendedName>
        <fullName evidence="2">Mtf2-like C-terminal domain-containing protein</fullName>
    </recommendedName>
</protein>
<dbReference type="PANTHER" id="PTHR39468">
    <property type="entry name" value="CHROMOSOME 7, WHOLE GENOME SHOTGUN SEQUENCE"/>
    <property type="match status" value="1"/>
</dbReference>
<feature type="region of interest" description="Disordered" evidence="1">
    <location>
        <begin position="31"/>
        <end position="88"/>
    </location>
</feature>
<dbReference type="Pfam" id="PF19189">
    <property type="entry name" value="Mtf2"/>
    <property type="match status" value="1"/>
</dbReference>
<evidence type="ECO:0000313" key="4">
    <source>
        <dbReference type="Proteomes" id="UP001302812"/>
    </source>
</evidence>
<dbReference type="EMBL" id="MU853364">
    <property type="protein sequence ID" value="KAK4108296.1"/>
    <property type="molecule type" value="Genomic_DNA"/>
</dbReference>